<reference evidence="2" key="1">
    <citation type="journal article" date="2020" name="mSystems">
        <title>Genome- and Community-Level Interaction Insights into Carbon Utilization and Element Cycling Functions of Hydrothermarchaeota in Hydrothermal Sediment.</title>
        <authorList>
            <person name="Zhou Z."/>
            <person name="Liu Y."/>
            <person name="Xu W."/>
            <person name="Pan J."/>
            <person name="Luo Z.H."/>
            <person name="Li M."/>
        </authorList>
    </citation>
    <scope>NUCLEOTIDE SEQUENCE [LARGE SCALE GENOMIC DNA]</scope>
    <source>
        <strain evidence="2">SpSt-1182</strain>
    </source>
</reference>
<gene>
    <name evidence="2" type="ORF">ENN51_07540</name>
</gene>
<organism evidence="2">
    <name type="scientific">candidate division WOR-3 bacterium</name>
    <dbReference type="NCBI Taxonomy" id="2052148"/>
    <lineage>
        <taxon>Bacteria</taxon>
        <taxon>Bacteria division WOR-3</taxon>
    </lineage>
</organism>
<comment type="caution">
    <text evidence="2">The sequence shown here is derived from an EMBL/GenBank/DDBJ whole genome shotgun (WGS) entry which is preliminary data.</text>
</comment>
<protein>
    <submittedName>
        <fullName evidence="2">Exo-alpha-sialidase</fullName>
    </submittedName>
</protein>
<evidence type="ECO:0000256" key="1">
    <source>
        <dbReference type="SAM" id="SignalP"/>
    </source>
</evidence>
<proteinExistence type="predicted"/>
<dbReference type="AlphaFoldDB" id="A0A7V0XFW1"/>
<feature type="signal peptide" evidence="1">
    <location>
        <begin position="1"/>
        <end position="25"/>
    </location>
</feature>
<dbReference type="EMBL" id="DSBX01000283">
    <property type="protein sequence ID" value="HDR00117.1"/>
    <property type="molecule type" value="Genomic_DNA"/>
</dbReference>
<evidence type="ECO:0000313" key="2">
    <source>
        <dbReference type="EMBL" id="HDR00117.1"/>
    </source>
</evidence>
<keyword evidence="1" id="KW-0732">Signal</keyword>
<sequence>MSRPAAGILPAVVLVLALAAGPAAAYWQPIQQLTDATDNCNFPAIGRGLAVRDSFAHIVYANRMSEQWRLFYLRSTDRGESWDAPVMLDDALEGFTFSVAADGAGGVHFINRRPGGVLRYRRSTDNGASWLSPVTFSGGCETPLLLTDDDRHIYVIDIAGSLDAGLYLRRSTDGGENWGSPRLVASQSGFSGLCAAATPGGRIHVAWGYGPSGESHVYHVRSTDRGESWAQVQRVSTTSRVMPWSIWTGAGDEVLLAFTRYQGPQNFRRSSDAGRNWSSETTLAVLLSACVADTFEGIHALGVKDETRVLYLRSASRGARWTGAVDITGPEPGTRSRPQLAIDERADLYAAWNSRQTGQVQVYLRRGVGMGGAAEPGQRRTHYPPRLHPNPVRFSVHLDGAARARLYDRRGAEVARLGPGVNDLSRFPDGVYFAVLEPGPAAGPVKLVKTSR</sequence>
<dbReference type="SUPFAM" id="SSF50939">
    <property type="entry name" value="Sialidases"/>
    <property type="match status" value="2"/>
</dbReference>
<dbReference type="CDD" id="cd15482">
    <property type="entry name" value="Sialidase_non-viral"/>
    <property type="match status" value="1"/>
</dbReference>
<dbReference type="InterPro" id="IPR036278">
    <property type="entry name" value="Sialidase_sf"/>
</dbReference>
<name>A0A7V0XFW1_UNCW3</name>
<dbReference type="Proteomes" id="UP000885672">
    <property type="component" value="Unassembled WGS sequence"/>
</dbReference>
<accession>A0A7V0XFW1</accession>
<feature type="chain" id="PRO_5030684726" evidence="1">
    <location>
        <begin position="26"/>
        <end position="452"/>
    </location>
</feature>
<dbReference type="Gene3D" id="2.120.10.10">
    <property type="match status" value="2"/>
</dbReference>